<evidence type="ECO:0000313" key="13">
    <source>
        <dbReference type="Proteomes" id="UP001445076"/>
    </source>
</evidence>
<dbReference type="InterPro" id="IPR039799">
    <property type="entry name" value="ALR/ERV"/>
</dbReference>
<dbReference type="GO" id="GO:0005758">
    <property type="term" value="C:mitochondrial intermembrane space"/>
    <property type="evidence" value="ECO:0007669"/>
    <property type="project" value="UniProtKB-SubCell"/>
</dbReference>
<reference evidence="12 13" key="1">
    <citation type="journal article" date="2024" name="BMC Genomics">
        <title>Genome assembly of redclaw crayfish (Cherax quadricarinatus) provides insights into its immune adaptation and hypoxia tolerance.</title>
        <authorList>
            <person name="Liu Z."/>
            <person name="Zheng J."/>
            <person name="Li H."/>
            <person name="Fang K."/>
            <person name="Wang S."/>
            <person name="He J."/>
            <person name="Zhou D."/>
            <person name="Weng S."/>
            <person name="Chi M."/>
            <person name="Gu Z."/>
            <person name="He J."/>
            <person name="Li F."/>
            <person name="Wang M."/>
        </authorList>
    </citation>
    <scope>NUCLEOTIDE SEQUENCE [LARGE SCALE GENOMIC DNA]</scope>
    <source>
        <strain evidence="12">ZL_2023a</strain>
    </source>
</reference>
<feature type="compositionally biased region" description="Polar residues" evidence="10">
    <location>
        <begin position="58"/>
        <end position="77"/>
    </location>
</feature>
<evidence type="ECO:0000256" key="4">
    <source>
        <dbReference type="ARBA" id="ARBA00022827"/>
    </source>
</evidence>
<evidence type="ECO:0000256" key="2">
    <source>
        <dbReference type="ARBA" id="ARBA00004569"/>
    </source>
</evidence>
<keyword evidence="7" id="KW-1015">Disulfide bond</keyword>
<feature type="domain" description="ERV/ALR sulfhydryl oxidase" evidence="11">
    <location>
        <begin position="108"/>
        <end position="208"/>
    </location>
</feature>
<keyword evidence="13" id="KW-1185">Reference proteome</keyword>
<keyword evidence="5 9" id="KW-0560">Oxidoreductase</keyword>
<evidence type="ECO:0000256" key="9">
    <source>
        <dbReference type="RuleBase" id="RU371123"/>
    </source>
</evidence>
<evidence type="ECO:0000256" key="7">
    <source>
        <dbReference type="ARBA" id="ARBA00023157"/>
    </source>
</evidence>
<dbReference type="Pfam" id="PF04777">
    <property type="entry name" value="Evr1_Alr"/>
    <property type="match status" value="1"/>
</dbReference>
<comment type="caution">
    <text evidence="12">The sequence shown here is derived from an EMBL/GenBank/DDBJ whole genome shotgun (WGS) entry which is preliminary data.</text>
</comment>
<dbReference type="InterPro" id="IPR036774">
    <property type="entry name" value="ERV/ALR_sulphydryl_oxid_sf"/>
</dbReference>
<accession>A0AAW0W6R6</accession>
<dbReference type="GO" id="GO:0016971">
    <property type="term" value="F:flavin-dependent sulfhydryl oxidase activity"/>
    <property type="evidence" value="ECO:0007669"/>
    <property type="project" value="InterPro"/>
</dbReference>
<evidence type="ECO:0000256" key="8">
    <source>
        <dbReference type="ARBA" id="ARBA00048864"/>
    </source>
</evidence>
<feature type="non-terminal residue" evidence="12">
    <location>
        <position position="1"/>
    </location>
</feature>
<dbReference type="InterPro" id="IPR017905">
    <property type="entry name" value="ERV/ALR_sulphydryl_oxidase"/>
</dbReference>
<dbReference type="AlphaFoldDB" id="A0AAW0W6R6"/>
<dbReference type="Gene3D" id="1.20.120.310">
    <property type="entry name" value="ERV/ALR sulfhydryl oxidase domain"/>
    <property type="match status" value="1"/>
</dbReference>
<name>A0AAW0W6R6_CHEQU</name>
<dbReference type="PANTHER" id="PTHR12645:SF0">
    <property type="entry name" value="FAD-LINKED SULFHYDRYL OXIDASE ALR"/>
    <property type="match status" value="1"/>
</dbReference>
<dbReference type="PANTHER" id="PTHR12645">
    <property type="entry name" value="ALR/ERV"/>
    <property type="match status" value="1"/>
</dbReference>
<keyword evidence="4 9" id="KW-0274">FAD</keyword>
<dbReference type="GO" id="GO:0050660">
    <property type="term" value="F:flavin adenine dinucleotide binding"/>
    <property type="evidence" value="ECO:0007669"/>
    <property type="project" value="TreeGrafter"/>
</dbReference>
<comment type="cofactor">
    <cofactor evidence="1 9">
        <name>FAD</name>
        <dbReference type="ChEBI" id="CHEBI:57692"/>
    </cofactor>
</comment>
<comment type="subcellular location">
    <subcellularLocation>
        <location evidence="2">Mitochondrion intermembrane space</location>
    </subcellularLocation>
</comment>
<protein>
    <recommendedName>
        <fullName evidence="9">Sulfhydryl oxidase</fullName>
        <ecNumber evidence="9">1.8.3.2</ecNumber>
    </recommendedName>
</protein>
<feature type="compositionally biased region" description="Low complexity" evidence="10">
    <location>
        <begin position="30"/>
        <end position="44"/>
    </location>
</feature>
<dbReference type="FunFam" id="1.20.120.310:FF:000003">
    <property type="entry name" value="Sulfhydryl oxidase"/>
    <property type="match status" value="1"/>
</dbReference>
<dbReference type="EMBL" id="JARKIK010000084">
    <property type="protein sequence ID" value="KAK8725064.1"/>
    <property type="molecule type" value="Genomic_DNA"/>
</dbReference>
<dbReference type="Proteomes" id="UP001445076">
    <property type="component" value="Unassembled WGS sequence"/>
</dbReference>
<dbReference type="SUPFAM" id="SSF69000">
    <property type="entry name" value="FAD-dependent thiol oxidase"/>
    <property type="match status" value="1"/>
</dbReference>
<proteinExistence type="predicted"/>
<sequence length="218" mass="23932">GGADNTCRACTDFQSWMRHQRAVLPDTLGKAKSASAVTAAPAVSGHGSPSVKPETSGHEFSNTADVKVEGTSTQASTESKEDSSTKQVSKDAEEAKVSFYGNAAKYGCPADSVSLGRGSWRLLHSMAAYYPTQPSSLEQDDMKTFISLFSKFYPCQPCAEDFREWLKTHSPAVESRGSLSRWLCDAHNEVNRKLNKPLFDCDLVDQRWRNGWTDGSCY</sequence>
<evidence type="ECO:0000259" key="11">
    <source>
        <dbReference type="PROSITE" id="PS51324"/>
    </source>
</evidence>
<keyword evidence="3 9" id="KW-0285">Flavoprotein</keyword>
<evidence type="ECO:0000256" key="3">
    <source>
        <dbReference type="ARBA" id="ARBA00022630"/>
    </source>
</evidence>
<comment type="catalytic activity">
    <reaction evidence="8 9">
        <text>2 R'C(R)SH + O2 = R'C(R)S-S(R)CR' + H2O2</text>
        <dbReference type="Rhea" id="RHEA:17357"/>
        <dbReference type="ChEBI" id="CHEBI:15379"/>
        <dbReference type="ChEBI" id="CHEBI:16240"/>
        <dbReference type="ChEBI" id="CHEBI:16520"/>
        <dbReference type="ChEBI" id="CHEBI:17412"/>
        <dbReference type="EC" id="1.8.3.2"/>
    </reaction>
</comment>
<evidence type="ECO:0000256" key="5">
    <source>
        <dbReference type="ARBA" id="ARBA00023002"/>
    </source>
</evidence>
<dbReference type="PROSITE" id="PS51324">
    <property type="entry name" value="ERV_ALR"/>
    <property type="match status" value="1"/>
</dbReference>
<evidence type="ECO:0000256" key="1">
    <source>
        <dbReference type="ARBA" id="ARBA00001974"/>
    </source>
</evidence>
<evidence type="ECO:0000313" key="12">
    <source>
        <dbReference type="EMBL" id="KAK8725064.1"/>
    </source>
</evidence>
<dbReference type="EC" id="1.8.3.2" evidence="9"/>
<feature type="region of interest" description="Disordered" evidence="10">
    <location>
        <begin position="29"/>
        <end position="89"/>
    </location>
</feature>
<gene>
    <name evidence="12" type="ORF">OTU49_011049</name>
</gene>
<organism evidence="12 13">
    <name type="scientific">Cherax quadricarinatus</name>
    <name type="common">Australian red claw crayfish</name>
    <dbReference type="NCBI Taxonomy" id="27406"/>
    <lineage>
        <taxon>Eukaryota</taxon>
        <taxon>Metazoa</taxon>
        <taxon>Ecdysozoa</taxon>
        <taxon>Arthropoda</taxon>
        <taxon>Crustacea</taxon>
        <taxon>Multicrustacea</taxon>
        <taxon>Malacostraca</taxon>
        <taxon>Eumalacostraca</taxon>
        <taxon>Eucarida</taxon>
        <taxon>Decapoda</taxon>
        <taxon>Pleocyemata</taxon>
        <taxon>Astacidea</taxon>
        <taxon>Parastacoidea</taxon>
        <taxon>Parastacidae</taxon>
        <taxon>Cherax</taxon>
    </lineage>
</organism>
<evidence type="ECO:0000256" key="6">
    <source>
        <dbReference type="ARBA" id="ARBA00023128"/>
    </source>
</evidence>
<evidence type="ECO:0000256" key="10">
    <source>
        <dbReference type="SAM" id="MobiDB-lite"/>
    </source>
</evidence>
<feature type="compositionally biased region" description="Basic and acidic residues" evidence="10">
    <location>
        <begin position="78"/>
        <end position="89"/>
    </location>
</feature>
<keyword evidence="6" id="KW-0496">Mitochondrion</keyword>